<proteinExistence type="predicted"/>
<feature type="transmembrane region" description="Helical" evidence="2">
    <location>
        <begin position="224"/>
        <end position="243"/>
    </location>
</feature>
<protein>
    <submittedName>
        <fullName evidence="3">Uncharacterized protein</fullName>
    </submittedName>
</protein>
<evidence type="ECO:0000313" key="3">
    <source>
        <dbReference type="EMBL" id="KAF5350715.1"/>
    </source>
</evidence>
<feature type="region of interest" description="Disordered" evidence="1">
    <location>
        <begin position="307"/>
        <end position="335"/>
    </location>
</feature>
<feature type="transmembrane region" description="Helical" evidence="2">
    <location>
        <begin position="20"/>
        <end position="46"/>
    </location>
</feature>
<feature type="transmembrane region" description="Helical" evidence="2">
    <location>
        <begin position="140"/>
        <end position="161"/>
    </location>
</feature>
<reference evidence="3 4" key="1">
    <citation type="journal article" date="2020" name="ISME J.">
        <title>Uncovering the hidden diversity of litter-decomposition mechanisms in mushroom-forming fungi.</title>
        <authorList>
            <person name="Floudas D."/>
            <person name="Bentzer J."/>
            <person name="Ahren D."/>
            <person name="Johansson T."/>
            <person name="Persson P."/>
            <person name="Tunlid A."/>
        </authorList>
    </citation>
    <scope>NUCLEOTIDE SEQUENCE [LARGE SCALE GENOMIC DNA]</scope>
    <source>
        <strain evidence="3 4">CBS 146.42</strain>
    </source>
</reference>
<gene>
    <name evidence="3" type="ORF">D9756_008569</name>
</gene>
<organism evidence="3 4">
    <name type="scientific">Leucocoprinus leucothites</name>
    <dbReference type="NCBI Taxonomy" id="201217"/>
    <lineage>
        <taxon>Eukaryota</taxon>
        <taxon>Fungi</taxon>
        <taxon>Dikarya</taxon>
        <taxon>Basidiomycota</taxon>
        <taxon>Agaricomycotina</taxon>
        <taxon>Agaricomycetes</taxon>
        <taxon>Agaricomycetidae</taxon>
        <taxon>Agaricales</taxon>
        <taxon>Agaricineae</taxon>
        <taxon>Agaricaceae</taxon>
        <taxon>Leucocoprinus</taxon>
    </lineage>
</organism>
<feature type="transmembrane region" description="Helical" evidence="2">
    <location>
        <begin position="58"/>
        <end position="81"/>
    </location>
</feature>
<dbReference type="EMBL" id="JAACJO010000014">
    <property type="protein sequence ID" value="KAF5350715.1"/>
    <property type="molecule type" value="Genomic_DNA"/>
</dbReference>
<feature type="compositionally biased region" description="Polar residues" evidence="1">
    <location>
        <begin position="307"/>
        <end position="318"/>
    </location>
</feature>
<comment type="caution">
    <text evidence="3">The sequence shown here is derived from an EMBL/GenBank/DDBJ whole genome shotgun (WGS) entry which is preliminary data.</text>
</comment>
<keyword evidence="2" id="KW-0472">Membrane</keyword>
<keyword evidence="2" id="KW-0812">Transmembrane</keyword>
<keyword evidence="2" id="KW-1133">Transmembrane helix</keyword>
<dbReference type="AlphaFoldDB" id="A0A8H5CZF0"/>
<name>A0A8H5CZF0_9AGAR</name>
<accession>A0A8H5CZF0</accession>
<evidence type="ECO:0000256" key="2">
    <source>
        <dbReference type="SAM" id="Phobius"/>
    </source>
</evidence>
<evidence type="ECO:0000256" key="1">
    <source>
        <dbReference type="SAM" id="MobiDB-lite"/>
    </source>
</evidence>
<feature type="compositionally biased region" description="Basic and acidic residues" evidence="1">
    <location>
        <begin position="319"/>
        <end position="329"/>
    </location>
</feature>
<keyword evidence="4" id="KW-1185">Reference proteome</keyword>
<dbReference type="OrthoDB" id="3265004at2759"/>
<dbReference type="Proteomes" id="UP000559027">
    <property type="component" value="Unassembled WGS sequence"/>
</dbReference>
<feature type="transmembrane region" description="Helical" evidence="2">
    <location>
        <begin position="109"/>
        <end position="128"/>
    </location>
</feature>
<feature type="transmembrane region" description="Helical" evidence="2">
    <location>
        <begin position="181"/>
        <end position="204"/>
    </location>
</feature>
<evidence type="ECO:0000313" key="4">
    <source>
        <dbReference type="Proteomes" id="UP000559027"/>
    </source>
</evidence>
<feature type="transmembrane region" description="Helical" evidence="2">
    <location>
        <begin position="255"/>
        <end position="274"/>
    </location>
</feature>
<sequence>MSDPLDGYPPAALFAMRDAIFNMTLMETFGDGIFSAIFWFTLYMLVFRKRDKGVRVGMSAFVIIIPLYMLAMIHLGIHWWLARLVFVVDADTPKDSLLAFITQPQWCNALSVVTFSLMSLIADIVTVWRCWVIWNRNWKVAIIPLSLVLVGVAFCIMSAIFQIDPASGLATSQFNKFANFSAVYFCLSLGSTVISTILIIYRIVGVARDTGFHLESTYRKALEIIVESAALYSIALVIFVPLLVRKDFSDAYPQAVLICITGIAPTLISARVSLGVSRDYSSINRTTTMDSNILVVAQTATAATGTSKTLNNDSSNELRSYDSKQKEEQSSYEVC</sequence>